<protein>
    <submittedName>
        <fullName evidence="1">Uncharacterized protein</fullName>
    </submittedName>
</protein>
<dbReference type="EMBL" id="BGPR01000520">
    <property type="protein sequence ID" value="GBM24510.1"/>
    <property type="molecule type" value="Genomic_DNA"/>
</dbReference>
<proteinExistence type="predicted"/>
<evidence type="ECO:0000313" key="1">
    <source>
        <dbReference type="EMBL" id="GBM24510.1"/>
    </source>
</evidence>
<sequence length="114" mass="12594">MTANSKFGGRIIALNTSGIGDDLPDRITSRHRRGVIPPKHYNAYQGSETLLTYTNTFHPHIEVPSVVSCLKIYKKNVLQRENSDVKVTMWNIELATADASFGSIKASSKGFLLS</sequence>
<gene>
    <name evidence="1" type="ORF">AVEN_254021_1</name>
</gene>
<comment type="caution">
    <text evidence="1">The sequence shown here is derived from an EMBL/GenBank/DDBJ whole genome shotgun (WGS) entry which is preliminary data.</text>
</comment>
<organism evidence="1 2">
    <name type="scientific">Araneus ventricosus</name>
    <name type="common">Orbweaver spider</name>
    <name type="synonym">Epeira ventricosa</name>
    <dbReference type="NCBI Taxonomy" id="182803"/>
    <lineage>
        <taxon>Eukaryota</taxon>
        <taxon>Metazoa</taxon>
        <taxon>Ecdysozoa</taxon>
        <taxon>Arthropoda</taxon>
        <taxon>Chelicerata</taxon>
        <taxon>Arachnida</taxon>
        <taxon>Araneae</taxon>
        <taxon>Araneomorphae</taxon>
        <taxon>Entelegynae</taxon>
        <taxon>Araneoidea</taxon>
        <taxon>Araneidae</taxon>
        <taxon>Araneus</taxon>
    </lineage>
</organism>
<dbReference type="AlphaFoldDB" id="A0A4Y2E5V9"/>
<dbReference type="Proteomes" id="UP000499080">
    <property type="component" value="Unassembled WGS sequence"/>
</dbReference>
<evidence type="ECO:0000313" key="2">
    <source>
        <dbReference type="Proteomes" id="UP000499080"/>
    </source>
</evidence>
<keyword evidence="2" id="KW-1185">Reference proteome</keyword>
<reference evidence="1 2" key="1">
    <citation type="journal article" date="2019" name="Sci. Rep.">
        <title>Orb-weaving spider Araneus ventricosus genome elucidates the spidroin gene catalogue.</title>
        <authorList>
            <person name="Kono N."/>
            <person name="Nakamura H."/>
            <person name="Ohtoshi R."/>
            <person name="Moran D.A.P."/>
            <person name="Shinohara A."/>
            <person name="Yoshida Y."/>
            <person name="Fujiwara M."/>
            <person name="Mori M."/>
            <person name="Tomita M."/>
            <person name="Arakawa K."/>
        </authorList>
    </citation>
    <scope>NUCLEOTIDE SEQUENCE [LARGE SCALE GENOMIC DNA]</scope>
</reference>
<accession>A0A4Y2E5V9</accession>
<name>A0A4Y2E5V9_ARAVE</name>